<evidence type="ECO:0000256" key="12">
    <source>
        <dbReference type="SAM" id="SignalP"/>
    </source>
</evidence>
<dbReference type="InterPro" id="IPR011096">
    <property type="entry name" value="FTP_domain"/>
</dbReference>
<keyword evidence="4" id="KW-0964">Secreted</keyword>
<dbReference type="AlphaFoldDB" id="A0A1N6EGM8"/>
<dbReference type="InterPro" id="IPR050371">
    <property type="entry name" value="Fungal_virulence_M36"/>
</dbReference>
<keyword evidence="17" id="KW-1185">Reference proteome</keyword>
<evidence type="ECO:0000256" key="8">
    <source>
        <dbReference type="ARBA" id="ARBA00022801"/>
    </source>
</evidence>
<dbReference type="Proteomes" id="UP000185207">
    <property type="component" value="Unassembled WGS sequence"/>
</dbReference>
<feature type="chain" id="PRO_5013314709" evidence="12">
    <location>
        <begin position="24"/>
        <end position="868"/>
    </location>
</feature>
<evidence type="ECO:0000256" key="9">
    <source>
        <dbReference type="ARBA" id="ARBA00022833"/>
    </source>
</evidence>
<dbReference type="PANTHER" id="PTHR33478:SF1">
    <property type="entry name" value="EXTRACELLULAR METALLOPROTEINASE MEP"/>
    <property type="match status" value="1"/>
</dbReference>
<sequence>MKKRKLPLIVAVISLFTMNSVYGQNYNTVVENYLKTSTFVGENVINKDFVIASEDISKSLNATVVKIQQTYNGIPVFGNSSTLLIRDNNVLSYTGDFSVNASKTSGTSQAQDASSILVKVVDNMKLPNSKDYKISLAKGDIKTPTLVYYDNGSELILSYEVEFYENKSNNLWHVIADAKTGEIYDQNNLTLSCNFTDGAFEREHNHNDEVVNHTVAYPQNNTSKGISLLANNASYRVFPFPVEAPTFGDRELLMNPWDNTASSLGWQNDNATEYNITRGNNVHTYLDEGSTNAIGASADGGASHIFDFPFDPANGLDSYKNASITNLFYVNNRVHDVLYKFGFTETSKNFQAYNFGKGGIQNDYVLAEARDGAGVADLSLGYYDNANFSTPSDGSKPRMQMYIWLGSQPYFSFNGPSSVAGTNIPSVGLGYFGTPLWKQSVTGDVAISPVLDACTALPAGSLTGKIGIAQRGTCNFIAKVKNIEDAGAIGAIIYNSADAATNPGEAISNMSGDGVTPINIPSVFLPQSRGEAINSLINGGQNVNVTLKVPVKDGSLDNGIISHEYGHGLSNRLTGTNVSCLSSTLDKEQMGEGWSDFLALMLTMKATDNASVARGIGTYATNEPTTGGGIRPAKYSPDLSINNYTYGKTNGMEYTNANGALVPNVHSIGFVWATILWDLHWKYVEKYGFNNDITADPNSGSARVFQTVVDGLKLQGCYPTFIMGRDAIIAADQASNNGDNKCLIWNTFAKRGVGVNASAGSKTNINDQVEDFTVPADCALATNEVTAVKGFSIYPNPAKNEFYLNFKNNILGKVNVEIYDASGKVVATQQIDPSAKEAINTQKLPNGVYVVKASGIGVNYSSKMIVNK</sequence>
<comment type="subcellular location">
    <subcellularLocation>
        <location evidence="2">Secreted</location>
    </subcellularLocation>
</comment>
<dbReference type="Pfam" id="PF07504">
    <property type="entry name" value="FTP"/>
    <property type="match status" value="1"/>
</dbReference>
<evidence type="ECO:0000256" key="11">
    <source>
        <dbReference type="ARBA" id="ARBA00023145"/>
    </source>
</evidence>
<evidence type="ECO:0000256" key="5">
    <source>
        <dbReference type="ARBA" id="ARBA00022670"/>
    </source>
</evidence>
<dbReference type="CDD" id="cd04818">
    <property type="entry name" value="PA_subtilisin_1"/>
    <property type="match status" value="1"/>
</dbReference>
<evidence type="ECO:0000256" key="10">
    <source>
        <dbReference type="ARBA" id="ARBA00023049"/>
    </source>
</evidence>
<comment type="similarity">
    <text evidence="3">Belongs to the peptidase M36 family.</text>
</comment>
<keyword evidence="6" id="KW-0479">Metal-binding</keyword>
<evidence type="ECO:0000256" key="4">
    <source>
        <dbReference type="ARBA" id="ARBA00022525"/>
    </source>
</evidence>
<dbReference type="GO" id="GO:0006508">
    <property type="term" value="P:proteolysis"/>
    <property type="evidence" value="ECO:0007669"/>
    <property type="project" value="UniProtKB-KW"/>
</dbReference>
<gene>
    <name evidence="16" type="ORF">SAMN05444409_0605</name>
</gene>
<keyword evidence="5" id="KW-0645">Protease</keyword>
<dbReference type="Gene3D" id="3.10.170.10">
    <property type="match status" value="1"/>
</dbReference>
<dbReference type="SUPFAM" id="SSF55486">
    <property type="entry name" value="Metalloproteases ('zincins'), catalytic domain"/>
    <property type="match status" value="1"/>
</dbReference>
<dbReference type="CDD" id="cd09596">
    <property type="entry name" value="M36"/>
    <property type="match status" value="1"/>
</dbReference>
<dbReference type="GO" id="GO:0004222">
    <property type="term" value="F:metalloendopeptidase activity"/>
    <property type="evidence" value="ECO:0007669"/>
    <property type="project" value="InterPro"/>
</dbReference>
<keyword evidence="7 12" id="KW-0732">Signal</keyword>
<dbReference type="GO" id="GO:0008270">
    <property type="term" value="F:zinc ion binding"/>
    <property type="evidence" value="ECO:0007669"/>
    <property type="project" value="InterPro"/>
</dbReference>
<evidence type="ECO:0000259" key="13">
    <source>
        <dbReference type="Pfam" id="PF02225"/>
    </source>
</evidence>
<evidence type="ECO:0000256" key="6">
    <source>
        <dbReference type="ARBA" id="ARBA00022723"/>
    </source>
</evidence>
<feature type="domain" description="FTP" evidence="14">
    <location>
        <begin position="62"/>
        <end position="97"/>
    </location>
</feature>
<evidence type="ECO:0000256" key="3">
    <source>
        <dbReference type="ARBA" id="ARBA00006006"/>
    </source>
</evidence>
<dbReference type="InterPro" id="IPR026444">
    <property type="entry name" value="Secre_tail"/>
</dbReference>
<dbReference type="STRING" id="1416779.SAMN05444409_0605"/>
<name>A0A1N6EGM8_9FLAO</name>
<evidence type="ECO:0000259" key="15">
    <source>
        <dbReference type="Pfam" id="PF18962"/>
    </source>
</evidence>
<reference evidence="17" key="1">
    <citation type="submission" date="2016-11" db="EMBL/GenBank/DDBJ databases">
        <authorList>
            <person name="Varghese N."/>
            <person name="Submissions S."/>
        </authorList>
    </citation>
    <scope>NUCLEOTIDE SEQUENCE [LARGE SCALE GENOMIC DNA]</scope>
    <source>
        <strain evidence="17">DSM 27623</strain>
    </source>
</reference>
<organism evidence="16 17">
    <name type="scientific">Epilithonimonas zeae</name>
    <dbReference type="NCBI Taxonomy" id="1416779"/>
    <lineage>
        <taxon>Bacteria</taxon>
        <taxon>Pseudomonadati</taxon>
        <taxon>Bacteroidota</taxon>
        <taxon>Flavobacteriia</taxon>
        <taxon>Flavobacteriales</taxon>
        <taxon>Weeksellaceae</taxon>
        <taxon>Chryseobacterium group</taxon>
        <taxon>Epilithonimonas</taxon>
    </lineage>
</organism>
<dbReference type="InterPro" id="IPR046450">
    <property type="entry name" value="PA_dom_sf"/>
</dbReference>
<dbReference type="InterPro" id="IPR003137">
    <property type="entry name" value="PA_domain"/>
</dbReference>
<dbReference type="GO" id="GO:0005615">
    <property type="term" value="C:extracellular space"/>
    <property type="evidence" value="ECO:0007669"/>
    <property type="project" value="InterPro"/>
</dbReference>
<keyword evidence="10" id="KW-0482">Metalloprotease</keyword>
<dbReference type="OrthoDB" id="5377264at2"/>
<dbReference type="PANTHER" id="PTHR33478">
    <property type="entry name" value="EXTRACELLULAR METALLOPROTEINASE MEP"/>
    <property type="match status" value="1"/>
</dbReference>
<feature type="domain" description="Secretion system C-terminal sorting" evidence="15">
    <location>
        <begin position="793"/>
        <end position="866"/>
    </location>
</feature>
<evidence type="ECO:0000313" key="17">
    <source>
        <dbReference type="Proteomes" id="UP000185207"/>
    </source>
</evidence>
<keyword evidence="8" id="KW-0378">Hydrolase</keyword>
<evidence type="ECO:0000259" key="14">
    <source>
        <dbReference type="Pfam" id="PF07504"/>
    </source>
</evidence>
<dbReference type="InterPro" id="IPR001842">
    <property type="entry name" value="Peptidase_M36"/>
</dbReference>
<evidence type="ECO:0000256" key="2">
    <source>
        <dbReference type="ARBA" id="ARBA00004613"/>
    </source>
</evidence>
<protein>
    <submittedName>
        <fullName evidence="16">Por secretion system C-terminal sorting domain-containing protein</fullName>
    </submittedName>
</protein>
<dbReference type="Pfam" id="PF02128">
    <property type="entry name" value="Peptidase_M36"/>
    <property type="match status" value="1"/>
</dbReference>
<evidence type="ECO:0000313" key="16">
    <source>
        <dbReference type="EMBL" id="SIN82188.1"/>
    </source>
</evidence>
<evidence type="ECO:0000256" key="1">
    <source>
        <dbReference type="ARBA" id="ARBA00001947"/>
    </source>
</evidence>
<keyword evidence="9" id="KW-0862">Zinc</keyword>
<dbReference type="RefSeq" id="WP_074233413.1">
    <property type="nucleotide sequence ID" value="NZ_FSRK01000001.1"/>
</dbReference>
<dbReference type="NCBIfam" id="NF038113">
    <property type="entry name" value="T9SSA_dep_M36"/>
    <property type="match status" value="1"/>
</dbReference>
<comment type="cofactor">
    <cofactor evidence="1">
        <name>Zn(2+)</name>
        <dbReference type="ChEBI" id="CHEBI:29105"/>
    </cofactor>
</comment>
<dbReference type="InterPro" id="IPR027268">
    <property type="entry name" value="Peptidase_M4/M1_CTD_sf"/>
</dbReference>
<proteinExistence type="inferred from homology"/>
<dbReference type="SUPFAM" id="SSF52025">
    <property type="entry name" value="PA domain"/>
    <property type="match status" value="1"/>
</dbReference>
<dbReference type="Pfam" id="PF18962">
    <property type="entry name" value="Por_Secre_tail"/>
    <property type="match status" value="1"/>
</dbReference>
<feature type="domain" description="PA" evidence="13">
    <location>
        <begin position="443"/>
        <end position="533"/>
    </location>
</feature>
<dbReference type="Gene3D" id="1.10.390.10">
    <property type="entry name" value="Neutral Protease Domain 2"/>
    <property type="match status" value="1"/>
</dbReference>
<dbReference type="NCBIfam" id="TIGR04183">
    <property type="entry name" value="Por_Secre_tail"/>
    <property type="match status" value="1"/>
</dbReference>
<dbReference type="Gene3D" id="3.50.30.30">
    <property type="match status" value="1"/>
</dbReference>
<dbReference type="Pfam" id="PF02225">
    <property type="entry name" value="PA"/>
    <property type="match status" value="1"/>
</dbReference>
<keyword evidence="11" id="KW-0865">Zymogen</keyword>
<feature type="signal peptide" evidence="12">
    <location>
        <begin position="1"/>
        <end position="23"/>
    </location>
</feature>
<accession>A0A1N6EGM8</accession>
<dbReference type="EMBL" id="FSRK01000001">
    <property type="protein sequence ID" value="SIN82188.1"/>
    <property type="molecule type" value="Genomic_DNA"/>
</dbReference>
<evidence type="ECO:0000256" key="7">
    <source>
        <dbReference type="ARBA" id="ARBA00022729"/>
    </source>
</evidence>